<protein>
    <submittedName>
        <fullName evidence="1">Uncharacterized protein</fullName>
    </submittedName>
</protein>
<reference evidence="1 2" key="1">
    <citation type="submission" date="2015-09" db="EMBL/GenBank/DDBJ databases">
        <title>Aphanizomenon flos-aquae WA102.</title>
        <authorList>
            <person name="Driscoll C."/>
        </authorList>
    </citation>
    <scope>NUCLEOTIDE SEQUENCE [LARGE SCALE GENOMIC DNA]</scope>
    <source>
        <strain evidence="1">WA102</strain>
    </source>
</reference>
<accession>A0A1B7X0F0</accession>
<sequence length="74" mass="8470">MVGKKITKVTQENYDTVWEKLEVGDIITWSKQFAFHDMKFHCRRITDDKKSCMQTGTTGSKSAVICLVKEKKAA</sequence>
<gene>
    <name evidence="1" type="ORF">AN484_15520</name>
</gene>
<comment type="caution">
    <text evidence="1">The sequence shown here is derived from an EMBL/GenBank/DDBJ whole genome shotgun (WGS) entry which is preliminary data.</text>
</comment>
<dbReference type="AlphaFoldDB" id="A0A1B7X0F0"/>
<name>A0A1B7X0F0_APHFL</name>
<evidence type="ECO:0000313" key="2">
    <source>
        <dbReference type="Proteomes" id="UP000092093"/>
    </source>
</evidence>
<organism evidence="1 2">
    <name type="scientific">Aphanizomenon flos-aquae WA102</name>
    <dbReference type="NCBI Taxonomy" id="1710896"/>
    <lineage>
        <taxon>Bacteria</taxon>
        <taxon>Bacillati</taxon>
        <taxon>Cyanobacteriota</taxon>
        <taxon>Cyanophyceae</taxon>
        <taxon>Nostocales</taxon>
        <taxon>Aphanizomenonaceae</taxon>
        <taxon>Aphanizomenon</taxon>
    </lineage>
</organism>
<dbReference type="EMBL" id="LJOW01000082">
    <property type="protein sequence ID" value="OBQ42838.1"/>
    <property type="molecule type" value="Genomic_DNA"/>
</dbReference>
<evidence type="ECO:0000313" key="1">
    <source>
        <dbReference type="EMBL" id="OBQ42838.1"/>
    </source>
</evidence>
<dbReference type="Proteomes" id="UP000092093">
    <property type="component" value="Unassembled WGS sequence"/>
</dbReference>
<proteinExistence type="predicted"/>